<feature type="compositionally biased region" description="Polar residues" evidence="1">
    <location>
        <begin position="1"/>
        <end position="19"/>
    </location>
</feature>
<sequence length="655" mass="72019">MSANQAPTFVNRSLPSYSVTGEDPIPQGNTSPRYSPNIQPWKRQQAQSSLSFVRSTSPRPEPEYTTAQARRPAERPSVYMSPFRSVRRMKQPFQLRLPSSPSLENIASAAKESRLSRQVSGGPTLRAWRSDQNLNVTSIDSFGLLPSPPLSDPLGSQSSPSSAYFSPTSESDSDYDQTTPTPKGCACTPGKKTCNSCGPRQQEDPSNSPQEPEKTTNVLMAHSKLVRQCESSHEQSTPPSSTSESIRSPSMRSPSVKSPPPSSDFESFGKRSFSGSSTGTQRSRSGTVSSEGSWVPSSLSYCGDWLQGAPMETPEIQGERSREQNRRKFQIVQKSPQRLKAPDKAVMFAVASKTKPKLVDISRQSSPAMSYSLPTPPPHPIPSTPDLAQQEVSAFSPDTPMDMSDSGYITHHSCSPGGFRDDKDDDDYTDADSLASESGSETVICKTATSIQINPKTTPKPDLTPKFSTSPQIHASPGRSSVTSEKEELEKWWDHEWTVDQLEHSVKDFPRNMLRLTSPVIMFVRHNNEKALLRPFRNIFPNVAENLLDGLCAALIARNYVVSLASTNRKTSNFSRSNLARLDTVPEKVTSSPGMQFSPATPSRIKERVLGSRSMELRKELDRIVDNLLFAICGRADETLKSAVLVLAQVLETKN</sequence>
<feature type="compositionally biased region" description="Low complexity" evidence="1">
    <location>
        <begin position="455"/>
        <end position="466"/>
    </location>
</feature>
<protein>
    <submittedName>
        <fullName evidence="2">Uncharacterized protein</fullName>
    </submittedName>
</protein>
<dbReference type="EMBL" id="KZ825808">
    <property type="protein sequence ID" value="PYH98767.1"/>
    <property type="molecule type" value="Genomic_DNA"/>
</dbReference>
<name>A0A319DX58_9EURO</name>
<evidence type="ECO:0000313" key="2">
    <source>
        <dbReference type="EMBL" id="PYH98767.1"/>
    </source>
</evidence>
<feature type="region of interest" description="Disordered" evidence="1">
    <location>
        <begin position="453"/>
        <end position="484"/>
    </location>
</feature>
<dbReference type="Proteomes" id="UP000247810">
    <property type="component" value="Unassembled WGS sequence"/>
</dbReference>
<feature type="compositionally biased region" description="Low complexity" evidence="1">
    <location>
        <begin position="271"/>
        <end position="290"/>
    </location>
</feature>
<feature type="compositionally biased region" description="Low complexity" evidence="1">
    <location>
        <begin position="152"/>
        <end position="170"/>
    </location>
</feature>
<feature type="compositionally biased region" description="Pro residues" evidence="1">
    <location>
        <begin position="374"/>
        <end position="383"/>
    </location>
</feature>
<feature type="compositionally biased region" description="Basic and acidic residues" evidence="1">
    <location>
        <begin position="317"/>
        <end position="326"/>
    </location>
</feature>
<keyword evidence="3" id="KW-1185">Reference proteome</keyword>
<dbReference type="AlphaFoldDB" id="A0A319DX58"/>
<feature type="compositionally biased region" description="Polar residues" evidence="1">
    <location>
        <begin position="362"/>
        <end position="373"/>
    </location>
</feature>
<organism evidence="2 3">
    <name type="scientific">Aspergillus ellipticus CBS 707.79</name>
    <dbReference type="NCBI Taxonomy" id="1448320"/>
    <lineage>
        <taxon>Eukaryota</taxon>
        <taxon>Fungi</taxon>
        <taxon>Dikarya</taxon>
        <taxon>Ascomycota</taxon>
        <taxon>Pezizomycotina</taxon>
        <taxon>Eurotiomycetes</taxon>
        <taxon>Eurotiomycetidae</taxon>
        <taxon>Eurotiales</taxon>
        <taxon>Aspergillaceae</taxon>
        <taxon>Aspergillus</taxon>
        <taxon>Aspergillus subgen. Circumdati</taxon>
    </lineage>
</organism>
<feature type="compositionally biased region" description="Polar residues" evidence="1">
    <location>
        <begin position="467"/>
        <end position="483"/>
    </location>
</feature>
<feature type="compositionally biased region" description="Polar residues" evidence="1">
    <location>
        <begin position="27"/>
        <end position="58"/>
    </location>
</feature>
<gene>
    <name evidence="2" type="ORF">BO71DRAFT_370461</name>
</gene>
<accession>A0A319DX58</accession>
<feature type="compositionally biased region" description="Polar residues" evidence="1">
    <location>
        <begin position="130"/>
        <end position="139"/>
    </location>
</feature>
<feature type="region of interest" description="Disordered" evidence="1">
    <location>
        <begin position="1"/>
        <end position="339"/>
    </location>
</feature>
<feature type="compositionally biased region" description="Low complexity" evidence="1">
    <location>
        <begin position="234"/>
        <end position="256"/>
    </location>
</feature>
<evidence type="ECO:0000256" key="1">
    <source>
        <dbReference type="SAM" id="MobiDB-lite"/>
    </source>
</evidence>
<proteinExistence type="predicted"/>
<feature type="region of interest" description="Disordered" evidence="1">
    <location>
        <begin position="359"/>
        <end position="441"/>
    </location>
</feature>
<feature type="compositionally biased region" description="Polar residues" evidence="1">
    <location>
        <begin position="291"/>
        <end position="300"/>
    </location>
</feature>
<dbReference type="OrthoDB" id="4219928at2759"/>
<feature type="compositionally biased region" description="Polar residues" evidence="1">
    <location>
        <begin position="193"/>
        <end position="218"/>
    </location>
</feature>
<dbReference type="VEuPathDB" id="FungiDB:BO71DRAFT_370461"/>
<reference evidence="2 3" key="1">
    <citation type="submission" date="2018-02" db="EMBL/GenBank/DDBJ databases">
        <title>The genomes of Aspergillus section Nigri reveals drivers in fungal speciation.</title>
        <authorList>
            <consortium name="DOE Joint Genome Institute"/>
            <person name="Vesth T.C."/>
            <person name="Nybo J."/>
            <person name="Theobald S."/>
            <person name="Brandl J."/>
            <person name="Frisvad J.C."/>
            <person name="Nielsen K.F."/>
            <person name="Lyhne E.K."/>
            <person name="Kogle M.E."/>
            <person name="Kuo A."/>
            <person name="Riley R."/>
            <person name="Clum A."/>
            <person name="Nolan M."/>
            <person name="Lipzen A."/>
            <person name="Salamov A."/>
            <person name="Henrissat B."/>
            <person name="Wiebenga A."/>
            <person name="De vries R.P."/>
            <person name="Grigoriev I.V."/>
            <person name="Mortensen U.H."/>
            <person name="Andersen M.R."/>
            <person name="Baker S.E."/>
        </authorList>
    </citation>
    <scope>NUCLEOTIDE SEQUENCE [LARGE SCALE GENOMIC DNA]</scope>
    <source>
        <strain evidence="2 3">CBS 707.79</strain>
    </source>
</reference>
<evidence type="ECO:0000313" key="3">
    <source>
        <dbReference type="Proteomes" id="UP000247810"/>
    </source>
</evidence>